<comment type="caution">
    <text evidence="1">The sequence shown here is derived from an EMBL/GenBank/DDBJ whole genome shotgun (WGS) entry which is preliminary data.</text>
</comment>
<name>A0A556MT53_9SPHI</name>
<gene>
    <name evidence="1" type="ORF">FO440_02720</name>
</gene>
<dbReference type="Proteomes" id="UP000318733">
    <property type="component" value="Unassembled WGS sequence"/>
</dbReference>
<dbReference type="EMBL" id="VLPK01000001">
    <property type="protein sequence ID" value="TSJ43120.1"/>
    <property type="molecule type" value="Genomic_DNA"/>
</dbReference>
<evidence type="ECO:0000313" key="2">
    <source>
        <dbReference type="Proteomes" id="UP000318733"/>
    </source>
</evidence>
<reference evidence="1 2" key="1">
    <citation type="submission" date="2019-07" db="EMBL/GenBank/DDBJ databases">
        <authorList>
            <person name="Huq M.A."/>
        </authorList>
    </citation>
    <scope>NUCLEOTIDE SEQUENCE [LARGE SCALE GENOMIC DNA]</scope>
    <source>
        <strain evidence="1 2">MAH-19</strain>
    </source>
</reference>
<dbReference type="AlphaFoldDB" id="A0A556MT53"/>
<protein>
    <submittedName>
        <fullName evidence="1">Uncharacterized protein</fullName>
    </submittedName>
</protein>
<accession>A0A556MT53</accession>
<sequence>MAFDRVVYLKEKATFFVDEITGNNPIGLVGFKTKLKYFLSTLNNDLDKRQFIKYSLEILLGLTEEKQKQFKDFIYVLSGTDI</sequence>
<dbReference type="RefSeq" id="WP_144246685.1">
    <property type="nucleotide sequence ID" value="NZ_VLPK01000001.1"/>
</dbReference>
<evidence type="ECO:0000313" key="1">
    <source>
        <dbReference type="EMBL" id="TSJ43120.1"/>
    </source>
</evidence>
<organism evidence="1 2">
    <name type="scientific">Mucilaginibacter corticis</name>
    <dbReference type="NCBI Taxonomy" id="2597670"/>
    <lineage>
        <taxon>Bacteria</taxon>
        <taxon>Pseudomonadati</taxon>
        <taxon>Bacteroidota</taxon>
        <taxon>Sphingobacteriia</taxon>
        <taxon>Sphingobacteriales</taxon>
        <taxon>Sphingobacteriaceae</taxon>
        <taxon>Mucilaginibacter</taxon>
    </lineage>
</organism>
<keyword evidence="2" id="KW-1185">Reference proteome</keyword>
<proteinExistence type="predicted"/>